<name>A0A6N2SFT5_BIFBR</name>
<protein>
    <submittedName>
        <fullName evidence="2">Lysophospholipase L2</fullName>
    </submittedName>
</protein>
<dbReference type="Pfam" id="PF12146">
    <property type="entry name" value="Hydrolase_4"/>
    <property type="match status" value="1"/>
</dbReference>
<sequence length="411" mass="46214">MSTSLRFYLANGLSVRKIIDWSEVLLPRNRWWAIRIRSGRLAGRKIVDMQVTMIDENKYAETMTDVVLPALEQCRDEGWYDPSAAERSAGIEPLSGIMDTGGRSGQLHYLCYDSAKFDAIREQGATATFRGAIVISHGFTEFAEKYDELVWYFLLAGYSVCVLEHRGHGKSSRDVENPCMVWIDDWRRYVADLAGFAETIGQQYAAGMPLNLFCHSMGGGIGALVLEQYPTLFDKAVLSAPMIAPATGMPLGVARVLVGALCGLGFGEKRVFGQSDFTPEFSMEGNEGASEARERWYFKLRCENREYQTYCAAFEWVRQALKMNRAVLSPTACAEVETPVLLFQSGRDIWVLNNPQNRFVQLVKDGGGEADMVRYPESLHEIFSMPNAIYKPYLERILSFYDDPMIASATY</sequence>
<dbReference type="InterPro" id="IPR029058">
    <property type="entry name" value="AB_hydrolase_fold"/>
</dbReference>
<evidence type="ECO:0000259" key="1">
    <source>
        <dbReference type="Pfam" id="PF12146"/>
    </source>
</evidence>
<dbReference type="AlphaFoldDB" id="A0A6N2SFT5"/>
<organism evidence="2">
    <name type="scientific">Bifidobacterium breve</name>
    <dbReference type="NCBI Taxonomy" id="1685"/>
    <lineage>
        <taxon>Bacteria</taxon>
        <taxon>Bacillati</taxon>
        <taxon>Actinomycetota</taxon>
        <taxon>Actinomycetes</taxon>
        <taxon>Bifidobacteriales</taxon>
        <taxon>Bifidobacteriaceae</taxon>
        <taxon>Bifidobacterium</taxon>
    </lineage>
</organism>
<evidence type="ECO:0000313" key="2">
    <source>
        <dbReference type="EMBL" id="VYS92337.1"/>
    </source>
</evidence>
<dbReference type="PANTHER" id="PTHR11614">
    <property type="entry name" value="PHOSPHOLIPASE-RELATED"/>
    <property type="match status" value="1"/>
</dbReference>
<dbReference type="InterPro" id="IPR051044">
    <property type="entry name" value="MAG_DAG_Lipase"/>
</dbReference>
<dbReference type="SUPFAM" id="SSF53474">
    <property type="entry name" value="alpha/beta-Hydrolases"/>
    <property type="match status" value="1"/>
</dbReference>
<reference evidence="2" key="1">
    <citation type="submission" date="2019-11" db="EMBL/GenBank/DDBJ databases">
        <authorList>
            <person name="Feng L."/>
        </authorList>
    </citation>
    <scope>NUCLEOTIDE SEQUENCE</scope>
    <source>
        <strain evidence="2">BbreveLFYP81</strain>
    </source>
</reference>
<dbReference type="EMBL" id="CACRSN010000009">
    <property type="protein sequence ID" value="VYS92337.1"/>
    <property type="molecule type" value="Genomic_DNA"/>
</dbReference>
<accession>A0A6N2SFT5</accession>
<proteinExistence type="predicted"/>
<gene>
    <name evidence="2" type="ORF">BBLFYP81_00889</name>
</gene>
<dbReference type="Gene3D" id="3.40.50.1820">
    <property type="entry name" value="alpha/beta hydrolase"/>
    <property type="match status" value="1"/>
</dbReference>
<dbReference type="InterPro" id="IPR022742">
    <property type="entry name" value="Hydrolase_4"/>
</dbReference>
<feature type="domain" description="Serine aminopeptidase S33" evidence="1">
    <location>
        <begin position="130"/>
        <end position="383"/>
    </location>
</feature>